<dbReference type="Proteomes" id="UP000568888">
    <property type="component" value="Unassembled WGS sequence"/>
</dbReference>
<dbReference type="EMBL" id="BLXY01000022">
    <property type="protein sequence ID" value="GFO66335.1"/>
    <property type="molecule type" value="Genomic_DNA"/>
</dbReference>
<sequence length="323" mass="35248">MAYVRIAVALLLTTFAVSGCVPPELDWRYRRAVLDMRSSSLPGVIGSLAVVGNVDSYAFTKDNLWIVFAAPTRRGLPVNRFAKIDLQYNRFVDLYAVDGFADAALATGFDSIWLGEGLGGQKLHRIDPSTGAIVASIEIPRNPVAVATGFGGVWVLAAERVEKFINITMSIKHLALFKIDPKNNAIVKVIRLPIEKIPYWPDLGGRIEIVDGYVWVSFKDGAIFRIDPETNKVLNSFANREDAISGKAAYRSILSEQKKMLKQATATLGSPVYAVASGMGTFWAFTHGSKESGNPRITWIMRLDPTAIGTGNSVPLPGQDMSK</sequence>
<dbReference type="Gene3D" id="2.130.10.10">
    <property type="entry name" value="YVTN repeat-like/Quinoprotein amine dehydrogenase"/>
    <property type="match status" value="1"/>
</dbReference>
<name>A0A6V8N1I2_9BACT</name>
<dbReference type="AlphaFoldDB" id="A0A6V8N1I2"/>
<comment type="caution">
    <text evidence="1">The sequence shown here is derived from an EMBL/GenBank/DDBJ whole genome shotgun (WGS) entry which is preliminary data.</text>
</comment>
<accession>A0A6V8N1I2</accession>
<evidence type="ECO:0008006" key="3">
    <source>
        <dbReference type="Google" id="ProtNLM"/>
    </source>
</evidence>
<organism evidence="1 2">
    <name type="scientific">Geomonas paludis</name>
    <dbReference type="NCBI Taxonomy" id="2740185"/>
    <lineage>
        <taxon>Bacteria</taxon>
        <taxon>Pseudomonadati</taxon>
        <taxon>Thermodesulfobacteriota</taxon>
        <taxon>Desulfuromonadia</taxon>
        <taxon>Geobacterales</taxon>
        <taxon>Geobacteraceae</taxon>
        <taxon>Geomonas</taxon>
    </lineage>
</organism>
<reference evidence="2" key="1">
    <citation type="submission" date="2020-06" db="EMBL/GenBank/DDBJ databases">
        <title>Draft genomic sequecing of Geomonas sp. Red736.</title>
        <authorList>
            <person name="Itoh H."/>
            <person name="Xu Z.X."/>
            <person name="Ushijima N."/>
            <person name="Masuda Y."/>
            <person name="Shiratori Y."/>
            <person name="Senoo K."/>
        </authorList>
    </citation>
    <scope>NUCLEOTIDE SEQUENCE [LARGE SCALE GENOMIC DNA]</scope>
    <source>
        <strain evidence="2">Red736</strain>
    </source>
</reference>
<evidence type="ECO:0000313" key="1">
    <source>
        <dbReference type="EMBL" id="GFO66335.1"/>
    </source>
</evidence>
<dbReference type="PROSITE" id="PS51257">
    <property type="entry name" value="PROKAR_LIPOPROTEIN"/>
    <property type="match status" value="1"/>
</dbReference>
<dbReference type="InterPro" id="IPR015943">
    <property type="entry name" value="WD40/YVTN_repeat-like_dom_sf"/>
</dbReference>
<gene>
    <name evidence="1" type="ORF">GMPD_42540</name>
</gene>
<dbReference type="SUPFAM" id="SSF63829">
    <property type="entry name" value="Calcium-dependent phosphotriesterase"/>
    <property type="match status" value="1"/>
</dbReference>
<dbReference type="RefSeq" id="WP_183351227.1">
    <property type="nucleotide sequence ID" value="NZ_BLXY01000022.1"/>
</dbReference>
<protein>
    <recommendedName>
        <fullName evidence="3">Lipoprotein</fullName>
    </recommendedName>
</protein>
<proteinExistence type="predicted"/>
<evidence type="ECO:0000313" key="2">
    <source>
        <dbReference type="Proteomes" id="UP000568888"/>
    </source>
</evidence>